<accession>A0AAD8ZLL9</accession>
<evidence type="ECO:0000313" key="2">
    <source>
        <dbReference type="EMBL" id="KAK1801612.1"/>
    </source>
</evidence>
<sequence length="235" mass="26744">MAALTHTVFASAAHMTKSHRCLRHLRLVYSSQLRLYVYTNAHSQRQVRRYRLYGYTNAHSQRQVDYAQEAVQKSSAALSSGTLTKARAPCDKGLPTLKWDVGYGRRTSGHEADTSLSLRLRRNPQPCSRTTRKICALDENVFMAFAGKRFHPPFIWGFSPVMAQRPEWSVSHRLTVDDPVTVEYITCYVSSLKQHYTQSNGRRPFGISTLIVGFDDDGTPNLYQIDPSGTYHAWK</sequence>
<feature type="non-terminal residue" evidence="2">
    <location>
        <position position="235"/>
    </location>
</feature>
<keyword evidence="3" id="KW-1185">Reference proteome</keyword>
<evidence type="ECO:0000256" key="1">
    <source>
        <dbReference type="ARBA" id="ARBA00022942"/>
    </source>
</evidence>
<organism evidence="2 3">
    <name type="scientific">Electrophorus voltai</name>
    <dbReference type="NCBI Taxonomy" id="2609070"/>
    <lineage>
        <taxon>Eukaryota</taxon>
        <taxon>Metazoa</taxon>
        <taxon>Chordata</taxon>
        <taxon>Craniata</taxon>
        <taxon>Vertebrata</taxon>
        <taxon>Euteleostomi</taxon>
        <taxon>Actinopterygii</taxon>
        <taxon>Neopterygii</taxon>
        <taxon>Teleostei</taxon>
        <taxon>Ostariophysi</taxon>
        <taxon>Gymnotiformes</taxon>
        <taxon>Gymnotoidei</taxon>
        <taxon>Gymnotidae</taxon>
        <taxon>Electrophorus</taxon>
    </lineage>
</organism>
<dbReference type="PANTHER" id="PTHR11599">
    <property type="entry name" value="PROTEASOME SUBUNIT ALPHA/BETA"/>
    <property type="match status" value="1"/>
</dbReference>
<dbReference type="InterPro" id="IPR001353">
    <property type="entry name" value="Proteasome_sua/b"/>
</dbReference>
<dbReference type="GO" id="GO:0005839">
    <property type="term" value="C:proteasome core complex"/>
    <property type="evidence" value="ECO:0007669"/>
    <property type="project" value="InterPro"/>
</dbReference>
<dbReference type="SUPFAM" id="SSF56235">
    <property type="entry name" value="N-terminal nucleophile aminohydrolases (Ntn hydrolases)"/>
    <property type="match status" value="1"/>
</dbReference>
<gene>
    <name evidence="2" type="ORF">P4O66_022193</name>
</gene>
<dbReference type="Gene3D" id="3.60.20.10">
    <property type="entry name" value="Glutamine Phosphoribosylpyrophosphate, subunit 1, domain 1"/>
    <property type="match status" value="1"/>
</dbReference>
<keyword evidence="1" id="KW-0647">Proteasome</keyword>
<protein>
    <submittedName>
        <fullName evidence="2">Uncharacterized protein</fullName>
    </submittedName>
</protein>
<dbReference type="AlphaFoldDB" id="A0AAD8ZLL9"/>
<evidence type="ECO:0000313" key="3">
    <source>
        <dbReference type="Proteomes" id="UP001239994"/>
    </source>
</evidence>
<name>A0AAD8ZLL9_9TELE</name>
<reference evidence="2" key="1">
    <citation type="submission" date="2023-03" db="EMBL/GenBank/DDBJ databases">
        <title>Electrophorus voltai genome.</title>
        <authorList>
            <person name="Bian C."/>
        </authorList>
    </citation>
    <scope>NUCLEOTIDE SEQUENCE</scope>
    <source>
        <strain evidence="2">CB-2022</strain>
        <tissue evidence="2">Muscle</tissue>
    </source>
</reference>
<dbReference type="EMBL" id="JAROKS010000008">
    <property type="protein sequence ID" value="KAK1801612.1"/>
    <property type="molecule type" value="Genomic_DNA"/>
</dbReference>
<dbReference type="InterPro" id="IPR050115">
    <property type="entry name" value="Proteasome_alpha"/>
</dbReference>
<dbReference type="Pfam" id="PF00227">
    <property type="entry name" value="Proteasome"/>
    <property type="match status" value="1"/>
</dbReference>
<proteinExistence type="predicted"/>
<dbReference type="GO" id="GO:0051603">
    <property type="term" value="P:proteolysis involved in protein catabolic process"/>
    <property type="evidence" value="ECO:0007669"/>
    <property type="project" value="InterPro"/>
</dbReference>
<dbReference type="Proteomes" id="UP001239994">
    <property type="component" value="Unassembled WGS sequence"/>
</dbReference>
<dbReference type="InterPro" id="IPR029055">
    <property type="entry name" value="Ntn_hydrolases_N"/>
</dbReference>
<comment type="caution">
    <text evidence="2">The sequence shown here is derived from an EMBL/GenBank/DDBJ whole genome shotgun (WGS) entry which is preliminary data.</text>
</comment>